<keyword evidence="5" id="KW-0067">ATP-binding</keyword>
<dbReference type="GO" id="GO:0005524">
    <property type="term" value="F:ATP binding"/>
    <property type="evidence" value="ECO:0007669"/>
    <property type="project" value="UniProtKB-KW"/>
</dbReference>
<evidence type="ECO:0000256" key="4">
    <source>
        <dbReference type="ARBA" id="ARBA00022741"/>
    </source>
</evidence>
<evidence type="ECO:0000256" key="2">
    <source>
        <dbReference type="ARBA" id="ARBA00022562"/>
    </source>
</evidence>
<dbReference type="InterPro" id="IPR001257">
    <property type="entry name" value="Parvovirus_NS1_helicase"/>
</dbReference>
<dbReference type="GO" id="GO:0006260">
    <property type="term" value="P:DNA replication"/>
    <property type="evidence" value="ECO:0007669"/>
    <property type="project" value="UniProtKB-KW"/>
</dbReference>
<dbReference type="Gene3D" id="3.40.50.300">
    <property type="entry name" value="P-loop containing nucleotide triphosphate hydrolases"/>
    <property type="match status" value="1"/>
</dbReference>
<feature type="compositionally biased region" description="Basic and acidic residues" evidence="6">
    <location>
        <begin position="246"/>
        <end position="257"/>
    </location>
</feature>
<evidence type="ECO:0000256" key="3">
    <source>
        <dbReference type="ARBA" id="ARBA00022705"/>
    </source>
</evidence>
<reference evidence="8" key="1">
    <citation type="submission" date="2020-01" db="EMBL/GenBank/DDBJ databases">
        <title>Viral genomes from wild and zoo birds in China.</title>
        <authorList>
            <person name="Dai Z."/>
            <person name="Shan L.T."/>
            <person name="Yang X.S."/>
        </authorList>
    </citation>
    <scope>NUCLEOTIDE SEQUENCE</scope>
    <source>
        <strain evidence="8">Zftwig05par2</strain>
    </source>
</reference>
<keyword evidence="4" id="KW-0547">Nucleotide-binding</keyword>
<evidence type="ECO:0000256" key="5">
    <source>
        <dbReference type="ARBA" id="ARBA00022840"/>
    </source>
</evidence>
<evidence type="ECO:0000256" key="1">
    <source>
        <dbReference type="ARBA" id="ARBA00004147"/>
    </source>
</evidence>
<evidence type="ECO:0000259" key="7">
    <source>
        <dbReference type="Pfam" id="PF01057"/>
    </source>
</evidence>
<sequence>MASWDAYDETVDEIEEEDSETGAEFYTIVLHYPKLSPKHFIPQHAVYDGKGQKVMSQYGKDTPRTEDGSPDTVKRRKVEKWATKGPTLSAMAPYARSICNGLKAFFAKSQTAVFYHNANVDECSQFGGPHLHCLIRSEQTASGKFRKLWQITTYKTLVKRISENGGYMKSQAVRSLEDLLVYLIHPPRLYMGTNCKTLSTAYGRALEAISIQGIKPKPYVELVDTEEDPTASATGTTSTDFDGFDDDVKPQKRKSEWSDDEPEVVLQPPTKKVSVGYSGADQLLSLTKRLALYFDAFSVSDMYKVIGLATDFGKEGEYKKLWKRLAPKPKIRQYFETIRQELEASYIHKPFMELINDYCTWNKFNAKEEEFETPEKSYQIMCEWATDQKIDLCEWVQIVFEWMDRKSDKQNTMCIIGPKNSGKTIMIQQPLSSICRFVGKLGNRAANGDFVFQDCPNKRLISIDECVLAREQMEDMKLLLGGEEFRVNVKYQGLTPVLKTPVIITGNYDPWHLEHLAKEPLLARCFYYQVREIPELANVKRPSPKMWWYLAQLRDMTSVPDLDDLVALPEPEETEPLN</sequence>
<name>A0A7D3UD78_9VIRU</name>
<evidence type="ECO:0000256" key="6">
    <source>
        <dbReference type="SAM" id="MobiDB-lite"/>
    </source>
</evidence>
<dbReference type="SUPFAM" id="SSF52540">
    <property type="entry name" value="P-loop containing nucleoside triphosphate hydrolases"/>
    <property type="match status" value="1"/>
</dbReference>
<accession>A0A7D3UD78</accession>
<protein>
    <submittedName>
        <fullName evidence="8">Nonstructural protein</fullName>
    </submittedName>
</protein>
<feature type="region of interest" description="Disordered" evidence="6">
    <location>
        <begin position="225"/>
        <end position="263"/>
    </location>
</feature>
<organism evidence="8">
    <name type="scientific">Parvoviridae sp</name>
    <dbReference type="NCBI Taxonomy" id="1940570"/>
    <lineage>
        <taxon>Viruses</taxon>
        <taxon>Monodnaviria</taxon>
        <taxon>Shotokuvirae</taxon>
        <taxon>Cossaviricota</taxon>
        <taxon>Quintoviricetes</taxon>
        <taxon>Piccovirales</taxon>
        <taxon>Parvoviridae</taxon>
    </lineage>
</organism>
<proteinExistence type="predicted"/>
<feature type="compositionally biased region" description="Low complexity" evidence="6">
    <location>
        <begin position="230"/>
        <end position="241"/>
    </location>
</feature>
<evidence type="ECO:0000313" key="8">
    <source>
        <dbReference type="EMBL" id="QKE55000.1"/>
    </source>
</evidence>
<keyword evidence="3" id="KW-0235">DNA replication</keyword>
<dbReference type="Pfam" id="PF01057">
    <property type="entry name" value="Parvo_NS1"/>
    <property type="match status" value="1"/>
</dbReference>
<dbReference type="GO" id="GO:0019079">
    <property type="term" value="P:viral genome replication"/>
    <property type="evidence" value="ECO:0007669"/>
    <property type="project" value="InterPro"/>
</dbReference>
<dbReference type="EMBL" id="MT138332">
    <property type="protein sequence ID" value="QKE55000.1"/>
    <property type="molecule type" value="Genomic_DNA"/>
</dbReference>
<feature type="domain" description="Parvovirus non-structural protein 1 helicase" evidence="7">
    <location>
        <begin position="377"/>
        <end position="509"/>
    </location>
</feature>
<comment type="subcellular location">
    <subcellularLocation>
        <location evidence="1">Host nucleus</location>
    </subcellularLocation>
</comment>
<dbReference type="InterPro" id="IPR027417">
    <property type="entry name" value="P-loop_NTPase"/>
</dbReference>
<keyword evidence="2" id="KW-1048">Host nucleus</keyword>
<dbReference type="GO" id="GO:0042025">
    <property type="term" value="C:host cell nucleus"/>
    <property type="evidence" value="ECO:0007669"/>
    <property type="project" value="UniProtKB-SubCell"/>
</dbReference>